<evidence type="ECO:0000256" key="2">
    <source>
        <dbReference type="ARBA" id="ARBA00009646"/>
    </source>
</evidence>
<evidence type="ECO:0000259" key="6">
    <source>
        <dbReference type="PROSITE" id="PS50915"/>
    </source>
</evidence>
<feature type="domain" description="Beta/gamma crystallin 'Greek key'" evidence="6">
    <location>
        <begin position="89"/>
        <end position="129"/>
    </location>
</feature>
<name>A0AAV7UCX6_PLEWA</name>
<comment type="subunit">
    <text evidence="3">Monomer.</text>
</comment>
<dbReference type="GO" id="GO:0002088">
    <property type="term" value="P:lens development in camera-type eye"/>
    <property type="evidence" value="ECO:0007669"/>
    <property type="project" value="TreeGrafter"/>
</dbReference>
<dbReference type="Proteomes" id="UP001066276">
    <property type="component" value="Chromosome 3_1"/>
</dbReference>
<dbReference type="GO" id="GO:0005212">
    <property type="term" value="F:structural constituent of eye lens"/>
    <property type="evidence" value="ECO:0007669"/>
    <property type="project" value="UniProtKB-KW"/>
</dbReference>
<dbReference type="Gene3D" id="2.60.20.10">
    <property type="entry name" value="Crystallins"/>
    <property type="match status" value="2"/>
</dbReference>
<dbReference type="FunFam" id="2.60.20.10:FF:000001">
    <property type="entry name" value="Crystallin gamma S"/>
    <property type="match status" value="1"/>
</dbReference>
<evidence type="ECO:0000313" key="7">
    <source>
        <dbReference type="EMBL" id="KAJ1186762.1"/>
    </source>
</evidence>
<sequence length="175" mass="20588">MEKITFFENKNFAGRSFECGGDCRDLQAHLSCCNSIKVDGGAWIIYERPNYLGYQYVLSQGEYPDSQHWLGFNDSVRSCRFVSTYKGPFKIKVFEREDFKGKAVEFTEDCPSVLDFYHQNDIHSCKVVEGHWVFYELPNYRGRQFFLRPGEYKRCTDWGSVNSRVSSFRRVMDLQ</sequence>
<keyword evidence="8" id="KW-1185">Reference proteome</keyword>
<dbReference type="PROSITE" id="PS50915">
    <property type="entry name" value="CRYSTALLIN_BETA_GAMMA"/>
    <property type="match status" value="3"/>
</dbReference>
<comment type="function">
    <text evidence="1">Crystallins are the dominant structural components of the vertebrate eye lens.</text>
</comment>
<evidence type="ECO:0000313" key="8">
    <source>
        <dbReference type="Proteomes" id="UP001066276"/>
    </source>
</evidence>
<comment type="similarity">
    <text evidence="2">Belongs to the beta/gamma-crystallin family.</text>
</comment>
<comment type="caution">
    <text evidence="7">The sequence shown here is derived from an EMBL/GenBank/DDBJ whole genome shotgun (WGS) entry which is preliminary data.</text>
</comment>
<keyword evidence="4" id="KW-0273">Eye lens protein</keyword>
<feature type="domain" description="Beta/gamma crystallin 'Greek key'" evidence="6">
    <location>
        <begin position="130"/>
        <end position="172"/>
    </location>
</feature>
<evidence type="ECO:0000256" key="3">
    <source>
        <dbReference type="ARBA" id="ARBA00011245"/>
    </source>
</evidence>
<dbReference type="PRINTS" id="PR01367">
    <property type="entry name" value="BGCRYSTALLIN"/>
</dbReference>
<dbReference type="PANTHER" id="PTHR11818">
    <property type="entry name" value="BETA/GAMMA CRYSTALLIN"/>
    <property type="match status" value="1"/>
</dbReference>
<dbReference type="GO" id="GO:0007601">
    <property type="term" value="P:visual perception"/>
    <property type="evidence" value="ECO:0007669"/>
    <property type="project" value="TreeGrafter"/>
</dbReference>
<feature type="domain" description="Beta/gamma crystallin 'Greek key'" evidence="6">
    <location>
        <begin position="41"/>
        <end position="83"/>
    </location>
</feature>
<reference evidence="7" key="1">
    <citation type="journal article" date="2022" name="bioRxiv">
        <title>Sequencing and chromosome-scale assembly of the giantPleurodeles waltlgenome.</title>
        <authorList>
            <person name="Brown T."/>
            <person name="Elewa A."/>
            <person name="Iarovenko S."/>
            <person name="Subramanian E."/>
            <person name="Araus A.J."/>
            <person name="Petzold A."/>
            <person name="Susuki M."/>
            <person name="Suzuki K.-i.T."/>
            <person name="Hayashi T."/>
            <person name="Toyoda A."/>
            <person name="Oliveira C."/>
            <person name="Osipova E."/>
            <person name="Leigh N.D."/>
            <person name="Simon A."/>
            <person name="Yun M.H."/>
        </authorList>
    </citation>
    <scope>NUCLEOTIDE SEQUENCE</scope>
    <source>
        <strain evidence="7">20211129_DDA</strain>
        <tissue evidence="7">Liver</tissue>
    </source>
</reference>
<organism evidence="7 8">
    <name type="scientific">Pleurodeles waltl</name>
    <name type="common">Iberian ribbed newt</name>
    <dbReference type="NCBI Taxonomy" id="8319"/>
    <lineage>
        <taxon>Eukaryota</taxon>
        <taxon>Metazoa</taxon>
        <taxon>Chordata</taxon>
        <taxon>Craniata</taxon>
        <taxon>Vertebrata</taxon>
        <taxon>Euteleostomi</taxon>
        <taxon>Amphibia</taxon>
        <taxon>Batrachia</taxon>
        <taxon>Caudata</taxon>
        <taxon>Salamandroidea</taxon>
        <taxon>Salamandridae</taxon>
        <taxon>Pleurodelinae</taxon>
        <taxon>Pleurodeles</taxon>
    </lineage>
</organism>
<dbReference type="PANTHER" id="PTHR11818:SF130">
    <property type="entry name" value="GAMMA-CRYSTALLIN 2"/>
    <property type="match status" value="1"/>
</dbReference>
<protein>
    <recommendedName>
        <fullName evidence="6">Beta/gamma crystallin 'Greek key' domain-containing protein</fullName>
    </recommendedName>
</protein>
<dbReference type="SUPFAM" id="SSF49695">
    <property type="entry name" value="gamma-Crystallin-like"/>
    <property type="match status" value="1"/>
</dbReference>
<keyword evidence="5" id="KW-0677">Repeat</keyword>
<dbReference type="InterPro" id="IPR001064">
    <property type="entry name" value="Beta/gamma_crystallin"/>
</dbReference>
<dbReference type="InterPro" id="IPR011024">
    <property type="entry name" value="G_crystallin-like"/>
</dbReference>
<evidence type="ECO:0000256" key="5">
    <source>
        <dbReference type="ARBA" id="ARBA00022737"/>
    </source>
</evidence>
<evidence type="ECO:0000256" key="1">
    <source>
        <dbReference type="ARBA" id="ARBA00003689"/>
    </source>
</evidence>
<dbReference type="EMBL" id="JANPWB010000005">
    <property type="protein sequence ID" value="KAJ1186762.1"/>
    <property type="molecule type" value="Genomic_DNA"/>
</dbReference>
<dbReference type="FunFam" id="2.60.20.10:FF:000003">
    <property type="entry name" value="Crystallin gamma S"/>
    <property type="match status" value="1"/>
</dbReference>
<proteinExistence type="inferred from homology"/>
<gene>
    <name evidence="7" type="ORF">NDU88_003543</name>
</gene>
<dbReference type="Pfam" id="PF00030">
    <property type="entry name" value="Crystall"/>
    <property type="match status" value="2"/>
</dbReference>
<evidence type="ECO:0000256" key="4">
    <source>
        <dbReference type="ARBA" id="ARBA00022613"/>
    </source>
</evidence>
<accession>A0AAV7UCX6</accession>
<dbReference type="SMART" id="SM00247">
    <property type="entry name" value="XTALbg"/>
    <property type="match status" value="2"/>
</dbReference>
<dbReference type="InterPro" id="IPR050252">
    <property type="entry name" value="Beta/Gamma-Crystallin"/>
</dbReference>
<dbReference type="AlphaFoldDB" id="A0AAV7UCX6"/>